<organism evidence="1">
    <name type="scientific">Anguilla anguilla</name>
    <name type="common">European freshwater eel</name>
    <name type="synonym">Muraena anguilla</name>
    <dbReference type="NCBI Taxonomy" id="7936"/>
    <lineage>
        <taxon>Eukaryota</taxon>
        <taxon>Metazoa</taxon>
        <taxon>Chordata</taxon>
        <taxon>Craniata</taxon>
        <taxon>Vertebrata</taxon>
        <taxon>Euteleostomi</taxon>
        <taxon>Actinopterygii</taxon>
        <taxon>Neopterygii</taxon>
        <taxon>Teleostei</taxon>
        <taxon>Anguilliformes</taxon>
        <taxon>Anguillidae</taxon>
        <taxon>Anguilla</taxon>
    </lineage>
</organism>
<sequence>MVCTSSGTIKRK</sequence>
<dbReference type="EMBL" id="GBXM01054112">
    <property type="protein sequence ID" value="JAH54465.1"/>
    <property type="molecule type" value="Transcribed_RNA"/>
</dbReference>
<proteinExistence type="predicted"/>
<reference evidence="1" key="2">
    <citation type="journal article" date="2015" name="Fish Shellfish Immunol.">
        <title>Early steps in the European eel (Anguilla anguilla)-Vibrio vulnificus interaction in the gills: Role of the RtxA13 toxin.</title>
        <authorList>
            <person name="Callol A."/>
            <person name="Pajuelo D."/>
            <person name="Ebbesson L."/>
            <person name="Teles M."/>
            <person name="MacKenzie S."/>
            <person name="Amaro C."/>
        </authorList>
    </citation>
    <scope>NUCLEOTIDE SEQUENCE</scope>
</reference>
<name>A0A0E9TNL3_ANGAN</name>
<protein>
    <submittedName>
        <fullName evidence="1">Uncharacterized protein</fullName>
    </submittedName>
</protein>
<reference evidence="1" key="1">
    <citation type="submission" date="2014-11" db="EMBL/GenBank/DDBJ databases">
        <authorList>
            <person name="Amaro Gonzalez C."/>
        </authorList>
    </citation>
    <scope>NUCLEOTIDE SEQUENCE</scope>
</reference>
<evidence type="ECO:0000313" key="1">
    <source>
        <dbReference type="EMBL" id="JAH54465.1"/>
    </source>
</evidence>
<accession>A0A0E9TNL3</accession>